<evidence type="ECO:0000256" key="7">
    <source>
        <dbReference type="ARBA" id="ARBA00023136"/>
    </source>
</evidence>
<dbReference type="InterPro" id="IPR028055">
    <property type="entry name" value="YidC/Oxa/ALB_C"/>
</dbReference>
<comment type="similarity">
    <text evidence="9">Belongs to the OXA1/ALB3/YidC family.</text>
</comment>
<keyword evidence="7 11" id="KW-0472">Membrane</keyword>
<organism evidence="13 14">
    <name type="scientific">Candidatus Magasanikbacteria bacterium RIFOXYA2_FULL_44_8</name>
    <dbReference type="NCBI Taxonomy" id="1798696"/>
    <lineage>
        <taxon>Bacteria</taxon>
        <taxon>Candidatus Magasanikiibacteriota</taxon>
    </lineage>
</organism>
<keyword evidence="3" id="KW-1003">Cell membrane</keyword>
<feature type="transmembrane region" description="Helical" evidence="11">
    <location>
        <begin position="198"/>
        <end position="227"/>
    </location>
</feature>
<dbReference type="NCBIfam" id="TIGR03592">
    <property type="entry name" value="yidC_oxa1_cterm"/>
    <property type="match status" value="1"/>
</dbReference>
<keyword evidence="10" id="KW-0175">Coiled coil</keyword>
<name>A0A1F6NJJ0_9BACT</name>
<dbReference type="CDD" id="cd20070">
    <property type="entry name" value="5TM_YidC_Alb3"/>
    <property type="match status" value="1"/>
</dbReference>
<dbReference type="PANTHER" id="PTHR12428">
    <property type="entry name" value="OXA1"/>
    <property type="match status" value="1"/>
</dbReference>
<evidence type="ECO:0000313" key="13">
    <source>
        <dbReference type="EMBL" id="OGH84061.1"/>
    </source>
</evidence>
<evidence type="ECO:0000259" key="12">
    <source>
        <dbReference type="Pfam" id="PF02096"/>
    </source>
</evidence>
<dbReference type="EMBL" id="MFQR01000046">
    <property type="protein sequence ID" value="OGH84061.1"/>
    <property type="molecule type" value="Genomic_DNA"/>
</dbReference>
<evidence type="ECO:0000256" key="2">
    <source>
        <dbReference type="ARBA" id="ARBA00022448"/>
    </source>
</evidence>
<evidence type="ECO:0000256" key="3">
    <source>
        <dbReference type="ARBA" id="ARBA00022475"/>
    </source>
</evidence>
<keyword evidence="2" id="KW-0813">Transport</keyword>
<feature type="domain" description="Membrane insertase YidC/Oxa/ALB C-terminal" evidence="12">
    <location>
        <begin position="30"/>
        <end position="233"/>
    </location>
</feature>
<evidence type="ECO:0000313" key="14">
    <source>
        <dbReference type="Proteomes" id="UP000177803"/>
    </source>
</evidence>
<keyword evidence="5" id="KW-0653">Protein transport</keyword>
<keyword evidence="6 11" id="KW-1133">Transmembrane helix</keyword>
<accession>A0A1F6NJJ0</accession>
<evidence type="ECO:0000256" key="9">
    <source>
        <dbReference type="RuleBase" id="RU003945"/>
    </source>
</evidence>
<dbReference type="PANTHER" id="PTHR12428:SF65">
    <property type="entry name" value="CYTOCHROME C OXIDASE ASSEMBLY PROTEIN COX18, MITOCHONDRIAL"/>
    <property type="match status" value="1"/>
</dbReference>
<evidence type="ECO:0000256" key="10">
    <source>
        <dbReference type="SAM" id="Coils"/>
    </source>
</evidence>
<dbReference type="GO" id="GO:0032977">
    <property type="term" value="F:membrane insertase activity"/>
    <property type="evidence" value="ECO:0007669"/>
    <property type="project" value="InterPro"/>
</dbReference>
<protein>
    <recommendedName>
        <fullName evidence="12">Membrane insertase YidC/Oxa/ALB C-terminal domain-containing protein</fullName>
    </recommendedName>
</protein>
<dbReference type="AlphaFoldDB" id="A0A1F6NJJ0"/>
<feature type="transmembrane region" description="Helical" evidence="11">
    <location>
        <begin position="94"/>
        <end position="115"/>
    </location>
</feature>
<dbReference type="InterPro" id="IPR047196">
    <property type="entry name" value="YidC_ALB_C"/>
</dbReference>
<evidence type="ECO:0000256" key="6">
    <source>
        <dbReference type="ARBA" id="ARBA00022989"/>
    </source>
</evidence>
<dbReference type="GO" id="GO:0005886">
    <property type="term" value="C:plasma membrane"/>
    <property type="evidence" value="ECO:0007669"/>
    <property type="project" value="UniProtKB-SubCell"/>
</dbReference>
<feature type="transmembrane region" description="Helical" evidence="11">
    <location>
        <begin position="30"/>
        <end position="48"/>
    </location>
</feature>
<proteinExistence type="inferred from homology"/>
<evidence type="ECO:0000256" key="4">
    <source>
        <dbReference type="ARBA" id="ARBA00022692"/>
    </source>
</evidence>
<comment type="subcellular location">
    <subcellularLocation>
        <location evidence="1">Cell membrane</location>
        <topology evidence="1">Multi-pass membrane protein</topology>
    </subcellularLocation>
    <subcellularLocation>
        <location evidence="9">Membrane</location>
        <topology evidence="9">Multi-pass membrane protein</topology>
    </subcellularLocation>
</comment>
<reference evidence="13 14" key="1">
    <citation type="journal article" date="2016" name="Nat. Commun.">
        <title>Thousands of microbial genomes shed light on interconnected biogeochemical processes in an aquifer system.</title>
        <authorList>
            <person name="Anantharaman K."/>
            <person name="Brown C.T."/>
            <person name="Hug L.A."/>
            <person name="Sharon I."/>
            <person name="Castelle C.J."/>
            <person name="Probst A.J."/>
            <person name="Thomas B.C."/>
            <person name="Singh A."/>
            <person name="Wilkins M.J."/>
            <person name="Karaoz U."/>
            <person name="Brodie E.L."/>
            <person name="Williams K.H."/>
            <person name="Hubbard S.S."/>
            <person name="Banfield J.F."/>
        </authorList>
    </citation>
    <scope>NUCLEOTIDE SEQUENCE [LARGE SCALE GENOMIC DNA]</scope>
</reference>
<gene>
    <name evidence="13" type="ORF">A2261_02915</name>
</gene>
<evidence type="ECO:0000256" key="1">
    <source>
        <dbReference type="ARBA" id="ARBA00004651"/>
    </source>
</evidence>
<dbReference type="GO" id="GO:0051205">
    <property type="term" value="P:protein insertion into membrane"/>
    <property type="evidence" value="ECO:0007669"/>
    <property type="project" value="TreeGrafter"/>
</dbReference>
<dbReference type="InterPro" id="IPR001708">
    <property type="entry name" value="YidC/ALB3/OXA1/COX18"/>
</dbReference>
<feature type="transmembrane region" description="Helical" evidence="11">
    <location>
        <begin position="7"/>
        <end position="24"/>
    </location>
</feature>
<feature type="transmembrane region" description="Helical" evidence="11">
    <location>
        <begin position="127"/>
        <end position="146"/>
    </location>
</feature>
<dbReference type="Proteomes" id="UP000177803">
    <property type="component" value="Unassembled WGS sequence"/>
</dbReference>
<comment type="caution">
    <text evidence="13">The sequence shown here is derived from an EMBL/GenBank/DDBJ whole genome shotgun (WGS) entry which is preliminary data.</text>
</comment>
<evidence type="ECO:0000256" key="5">
    <source>
        <dbReference type="ARBA" id="ARBA00022927"/>
    </source>
</evidence>
<dbReference type="Pfam" id="PF02096">
    <property type="entry name" value="60KD_IMP"/>
    <property type="match status" value="1"/>
</dbReference>
<keyword evidence="4 9" id="KW-0812">Transmembrane</keyword>
<evidence type="ECO:0000256" key="8">
    <source>
        <dbReference type="ARBA" id="ARBA00023186"/>
    </source>
</evidence>
<sequence length="258" mass="28703">MFYLFNLILYQPIFNLFVGLYNVLPGHDVGVAILAITVIIRVIVYPLTNSSIKAQKSMQDLQPKMEALKKEYKDDKQKQAQALMELYKEHKVNPFASCLPLLIQLPILIALYTVMRDALASKGLTDVLYGFVMNPGTISPLSLGFFHMDQPNIYLAVLAGAAQYVQAKMSLAKQPPKDAGPGAKDENMAAMMSKQMLYMMPVMTVVIGASLQSGLTLYWLLSTLLMIAQQWWMFRKKDVGAVPPITPSGNIIEGQIVK</sequence>
<dbReference type="GO" id="GO:0015031">
    <property type="term" value="P:protein transport"/>
    <property type="evidence" value="ECO:0007669"/>
    <property type="project" value="UniProtKB-KW"/>
</dbReference>
<evidence type="ECO:0000256" key="11">
    <source>
        <dbReference type="SAM" id="Phobius"/>
    </source>
</evidence>
<keyword evidence="8" id="KW-0143">Chaperone</keyword>
<feature type="coiled-coil region" evidence="10">
    <location>
        <begin position="65"/>
        <end position="93"/>
    </location>
</feature>